<dbReference type="Gene3D" id="1.10.10.60">
    <property type="entry name" value="Homeodomain-like"/>
    <property type="match status" value="1"/>
</dbReference>
<dbReference type="InterPro" id="IPR000327">
    <property type="entry name" value="POU_dom"/>
</dbReference>
<dbReference type="InterPro" id="IPR050255">
    <property type="entry name" value="POU_domain_TF"/>
</dbReference>
<evidence type="ECO:0000313" key="14">
    <source>
        <dbReference type="Proteomes" id="UP000267029"/>
    </source>
</evidence>
<dbReference type="Pfam" id="PF00046">
    <property type="entry name" value="Homeodomain"/>
    <property type="match status" value="1"/>
</dbReference>
<gene>
    <name evidence="13" type="ORF">MCOS_LOCUS488</name>
</gene>
<evidence type="ECO:0000256" key="1">
    <source>
        <dbReference type="ARBA" id="ARBA00004123"/>
    </source>
</evidence>
<dbReference type="PROSITE" id="PS00465">
    <property type="entry name" value="POU_2"/>
    <property type="match status" value="1"/>
</dbReference>
<comment type="similarity">
    <text evidence="9">Belongs to the POU transcription factor family.</text>
</comment>
<accession>A0A0R3U236</accession>
<dbReference type="InterPro" id="IPR010982">
    <property type="entry name" value="Lambda_DNA-bd_dom_sf"/>
</dbReference>
<organism evidence="13 14">
    <name type="scientific">Mesocestoides corti</name>
    <name type="common">Flatworm</name>
    <dbReference type="NCBI Taxonomy" id="53468"/>
    <lineage>
        <taxon>Eukaryota</taxon>
        <taxon>Metazoa</taxon>
        <taxon>Spiralia</taxon>
        <taxon>Lophotrochozoa</taxon>
        <taxon>Platyhelminthes</taxon>
        <taxon>Cestoda</taxon>
        <taxon>Eucestoda</taxon>
        <taxon>Cyclophyllidea</taxon>
        <taxon>Mesocestoididae</taxon>
        <taxon>Mesocestoides</taxon>
    </lineage>
</organism>
<evidence type="ECO:0000256" key="8">
    <source>
        <dbReference type="RuleBase" id="RU000682"/>
    </source>
</evidence>
<name>A0A0R3U236_MESCO</name>
<dbReference type="SMART" id="SM00389">
    <property type="entry name" value="HOX"/>
    <property type="match status" value="1"/>
</dbReference>
<dbReference type="PROSITE" id="PS51179">
    <property type="entry name" value="POU_3"/>
    <property type="match status" value="1"/>
</dbReference>
<feature type="DNA-binding region" description="Homeobox" evidence="7">
    <location>
        <begin position="174"/>
        <end position="233"/>
    </location>
</feature>
<dbReference type="PRINTS" id="PR00028">
    <property type="entry name" value="POUDOMAIN"/>
</dbReference>
<protein>
    <recommendedName>
        <fullName evidence="9">POU domain protein</fullName>
    </recommendedName>
</protein>
<keyword evidence="2" id="KW-0805">Transcription regulation</keyword>
<evidence type="ECO:0000256" key="6">
    <source>
        <dbReference type="ARBA" id="ARBA00023242"/>
    </source>
</evidence>
<dbReference type="PROSITE" id="PS00027">
    <property type="entry name" value="HOMEOBOX_1"/>
    <property type="match status" value="1"/>
</dbReference>
<dbReference type="Gene3D" id="1.10.260.40">
    <property type="entry name" value="lambda repressor-like DNA-binding domains"/>
    <property type="match status" value="1"/>
</dbReference>
<dbReference type="PROSITE" id="PS50071">
    <property type="entry name" value="HOMEOBOX_2"/>
    <property type="match status" value="1"/>
</dbReference>
<evidence type="ECO:0000256" key="5">
    <source>
        <dbReference type="ARBA" id="ARBA00023163"/>
    </source>
</evidence>
<keyword evidence="5 9" id="KW-0804">Transcription</keyword>
<reference evidence="13 14" key="1">
    <citation type="submission" date="2018-10" db="EMBL/GenBank/DDBJ databases">
        <authorList>
            <consortium name="Pathogen Informatics"/>
        </authorList>
    </citation>
    <scope>NUCLEOTIDE SEQUENCE [LARGE SCALE GENOMIC DNA]</scope>
</reference>
<feature type="domain" description="Homeobox" evidence="11">
    <location>
        <begin position="172"/>
        <end position="232"/>
    </location>
</feature>
<evidence type="ECO:0000313" key="13">
    <source>
        <dbReference type="EMBL" id="VDD74485.1"/>
    </source>
</evidence>
<dbReference type="InterPro" id="IPR017970">
    <property type="entry name" value="Homeobox_CS"/>
</dbReference>
<keyword evidence="4 7" id="KW-0371">Homeobox</keyword>
<dbReference type="PANTHER" id="PTHR11636">
    <property type="entry name" value="POU DOMAIN"/>
    <property type="match status" value="1"/>
</dbReference>
<feature type="domain" description="POU-specific" evidence="12">
    <location>
        <begin position="69"/>
        <end position="146"/>
    </location>
</feature>
<keyword evidence="3 7" id="KW-0238">DNA-binding</keyword>
<evidence type="ECO:0000256" key="7">
    <source>
        <dbReference type="PROSITE-ProRule" id="PRU00108"/>
    </source>
</evidence>
<dbReference type="WBParaSite" id="MCU_003025-RA">
    <property type="protein sequence ID" value="MCU_003025-RA"/>
    <property type="gene ID" value="MCU_003025"/>
</dbReference>
<evidence type="ECO:0000259" key="11">
    <source>
        <dbReference type="PROSITE" id="PS50071"/>
    </source>
</evidence>
<comment type="subcellular location">
    <subcellularLocation>
        <location evidence="1 7 8">Nucleus</location>
    </subcellularLocation>
</comment>
<keyword evidence="6 7" id="KW-0539">Nucleus</keyword>
<evidence type="ECO:0000259" key="12">
    <source>
        <dbReference type="PROSITE" id="PS51179"/>
    </source>
</evidence>
<dbReference type="OrthoDB" id="6358449at2759"/>
<dbReference type="SUPFAM" id="SSF46689">
    <property type="entry name" value="Homeodomain-like"/>
    <property type="match status" value="1"/>
</dbReference>
<dbReference type="GO" id="GO:0000981">
    <property type="term" value="F:DNA-binding transcription factor activity, RNA polymerase II-specific"/>
    <property type="evidence" value="ECO:0007669"/>
    <property type="project" value="InterPro"/>
</dbReference>
<evidence type="ECO:0000256" key="9">
    <source>
        <dbReference type="RuleBase" id="RU361194"/>
    </source>
</evidence>
<feature type="region of interest" description="Disordered" evidence="10">
    <location>
        <begin position="151"/>
        <end position="178"/>
    </location>
</feature>
<dbReference type="InterPro" id="IPR001356">
    <property type="entry name" value="HD"/>
</dbReference>
<dbReference type="InterPro" id="IPR013847">
    <property type="entry name" value="POU"/>
</dbReference>
<evidence type="ECO:0000256" key="4">
    <source>
        <dbReference type="ARBA" id="ARBA00023155"/>
    </source>
</evidence>
<dbReference type="SUPFAM" id="SSF47413">
    <property type="entry name" value="lambda repressor-like DNA-binding domains"/>
    <property type="match status" value="1"/>
</dbReference>
<dbReference type="GO" id="GO:0005634">
    <property type="term" value="C:nucleus"/>
    <property type="evidence" value="ECO:0007669"/>
    <property type="project" value="UniProtKB-SubCell"/>
</dbReference>
<dbReference type="Pfam" id="PF00157">
    <property type="entry name" value="Pou"/>
    <property type="match status" value="1"/>
</dbReference>
<dbReference type="SMART" id="SM00352">
    <property type="entry name" value="POU"/>
    <property type="match status" value="1"/>
</dbReference>
<proteinExistence type="inferred from homology"/>
<dbReference type="FunFam" id="1.10.260.40:FF:000007">
    <property type="entry name" value="POU domain protein"/>
    <property type="match status" value="1"/>
</dbReference>
<evidence type="ECO:0000313" key="15">
    <source>
        <dbReference type="WBParaSite" id="MCU_003025-RA"/>
    </source>
</evidence>
<dbReference type="EMBL" id="UXSR01000042">
    <property type="protein sequence ID" value="VDD74485.1"/>
    <property type="molecule type" value="Genomic_DNA"/>
</dbReference>
<evidence type="ECO:0000256" key="2">
    <source>
        <dbReference type="ARBA" id="ARBA00023015"/>
    </source>
</evidence>
<dbReference type="PROSITE" id="PS00035">
    <property type="entry name" value="POU_1"/>
    <property type="match status" value="1"/>
</dbReference>
<keyword evidence="14" id="KW-1185">Reference proteome</keyword>
<dbReference type="AlphaFoldDB" id="A0A0R3U236"/>
<dbReference type="Proteomes" id="UP000267029">
    <property type="component" value="Unassembled WGS sequence"/>
</dbReference>
<dbReference type="CDD" id="cd00086">
    <property type="entry name" value="homeodomain"/>
    <property type="match status" value="1"/>
</dbReference>
<dbReference type="STRING" id="53468.A0A0R3U236"/>
<evidence type="ECO:0000256" key="3">
    <source>
        <dbReference type="ARBA" id="ARBA00023125"/>
    </source>
</evidence>
<dbReference type="InterPro" id="IPR009057">
    <property type="entry name" value="Homeodomain-like_sf"/>
</dbReference>
<evidence type="ECO:0000256" key="10">
    <source>
        <dbReference type="SAM" id="MobiDB-lite"/>
    </source>
</evidence>
<reference evidence="15" key="2">
    <citation type="submission" date="2019-11" db="UniProtKB">
        <authorList>
            <consortium name="WormBaseParasite"/>
        </authorList>
    </citation>
    <scope>IDENTIFICATION</scope>
</reference>
<dbReference type="GO" id="GO:0000978">
    <property type="term" value="F:RNA polymerase II cis-regulatory region sequence-specific DNA binding"/>
    <property type="evidence" value="ECO:0007669"/>
    <property type="project" value="TreeGrafter"/>
</dbReference>
<sequence length="247" mass="27993">MQYGNTNWPCVQQCSTPDYRNIPHPGPYPQWVPEEQLDFSPSRSWSRDQGTQSLNYNNSNLSWRLGPFTRSFPDNDLELFAEHFKQRRMKLGVTQADVGRGLGAMMIPGVEGLSQSTICRFESLTLSRTNMLALRPLLQIWLDRAEALGHSGGSPRALDAPPFQPPNLSTPHQGRRKRTCITDSERRALETYFAVQPQPSGERVAQISSLLGLPKSVVRVWFCNQRQKQKRLKFGVETAKSKYGSDN</sequence>
<dbReference type="PANTHER" id="PTHR11636:SF70">
    <property type="entry name" value="INHIBITORY POU PROTEIN"/>
    <property type="match status" value="1"/>
</dbReference>